<accession>A0A369TEP7</accession>
<dbReference type="RefSeq" id="WP_114580332.1">
    <property type="nucleotide sequence ID" value="NZ_QPMH01000001.1"/>
</dbReference>
<keyword evidence="2" id="KW-1185">Reference proteome</keyword>
<dbReference type="Proteomes" id="UP000253941">
    <property type="component" value="Unassembled WGS sequence"/>
</dbReference>
<protein>
    <submittedName>
        <fullName evidence="1">Uncharacterized protein</fullName>
    </submittedName>
</protein>
<evidence type="ECO:0000313" key="2">
    <source>
        <dbReference type="Proteomes" id="UP000253941"/>
    </source>
</evidence>
<proteinExistence type="predicted"/>
<evidence type="ECO:0000313" key="1">
    <source>
        <dbReference type="EMBL" id="RDD63819.1"/>
    </source>
</evidence>
<sequence>MTLINTTLRPRRGALSADSQWYITQSQPARSTGDAAADTRAALTGDGTPGTAIPYAQAPKLLALPTHRVVIGFGGGMATSEILRASLEAAPAGFDELRRSLPEHMRRACTEAAARAGVMVAMLGWSMRDGRVRGLVVTDEGKVAELPDGPACHPPLDPDVPCSAAGWLGDDPATLRLSHLRFAEHQWRTWQEGRYAAGFALGGTLQLATVDEHGAEVRDIGHLDALAAAAEAA</sequence>
<gene>
    <name evidence="1" type="ORF">DRB17_01235</name>
</gene>
<organism evidence="1 2">
    <name type="scientific">Ferruginivarius sediminum</name>
    <dbReference type="NCBI Taxonomy" id="2661937"/>
    <lineage>
        <taxon>Bacteria</taxon>
        <taxon>Pseudomonadati</taxon>
        <taxon>Pseudomonadota</taxon>
        <taxon>Alphaproteobacteria</taxon>
        <taxon>Rhodospirillales</taxon>
        <taxon>Rhodospirillaceae</taxon>
        <taxon>Ferruginivarius</taxon>
    </lineage>
</organism>
<comment type="caution">
    <text evidence="1">The sequence shown here is derived from an EMBL/GenBank/DDBJ whole genome shotgun (WGS) entry which is preliminary data.</text>
</comment>
<name>A0A369TEP7_9PROT</name>
<reference evidence="1 2" key="1">
    <citation type="submission" date="2018-07" db="EMBL/GenBank/DDBJ databases">
        <title>Venubactetium sediminum gen. nov., sp. nov., isolated from a marine solar saltern.</title>
        <authorList>
            <person name="Wang S."/>
        </authorList>
    </citation>
    <scope>NUCLEOTIDE SEQUENCE [LARGE SCALE GENOMIC DNA]</scope>
    <source>
        <strain evidence="1 2">WD2A32</strain>
    </source>
</reference>
<dbReference type="EMBL" id="QPMH01000001">
    <property type="protein sequence ID" value="RDD63819.1"/>
    <property type="molecule type" value="Genomic_DNA"/>
</dbReference>
<dbReference type="AlphaFoldDB" id="A0A369TEP7"/>